<dbReference type="Pfam" id="PF13180">
    <property type="entry name" value="PDZ_2"/>
    <property type="match status" value="1"/>
</dbReference>
<dbReference type="Proteomes" id="UP000321595">
    <property type="component" value="Chromosome"/>
</dbReference>
<evidence type="ECO:0000256" key="9">
    <source>
        <dbReference type="SAM" id="MobiDB-lite"/>
    </source>
</evidence>
<evidence type="ECO:0000256" key="2">
    <source>
        <dbReference type="ARBA" id="ARBA00022448"/>
    </source>
</evidence>
<feature type="domain" description="Type II secretion system protein GspC N-terminal" evidence="10">
    <location>
        <begin position="116"/>
        <end position="182"/>
    </location>
</feature>
<evidence type="ECO:0000256" key="1">
    <source>
        <dbReference type="ARBA" id="ARBA00004533"/>
    </source>
</evidence>
<evidence type="ECO:0000256" key="3">
    <source>
        <dbReference type="ARBA" id="ARBA00022475"/>
    </source>
</evidence>
<dbReference type="SUPFAM" id="SSF50156">
    <property type="entry name" value="PDZ domain-like"/>
    <property type="match status" value="1"/>
</dbReference>
<evidence type="ECO:0000256" key="5">
    <source>
        <dbReference type="ARBA" id="ARBA00022692"/>
    </source>
</evidence>
<dbReference type="Gene3D" id="2.30.42.10">
    <property type="match status" value="1"/>
</dbReference>
<reference evidence="12 13" key="1">
    <citation type="submission" date="2019-08" db="EMBL/GenBank/DDBJ databases">
        <authorList>
            <person name="Liang Q."/>
        </authorList>
    </citation>
    <scope>NUCLEOTIDE SEQUENCE [LARGE SCALE GENOMIC DNA]</scope>
    <source>
        <strain evidence="12 13">V1718</strain>
    </source>
</reference>
<organism evidence="12 13">
    <name type="scientific">Microvenator marinus</name>
    <dbReference type="NCBI Taxonomy" id="2600177"/>
    <lineage>
        <taxon>Bacteria</taxon>
        <taxon>Deltaproteobacteria</taxon>
        <taxon>Bradymonadales</taxon>
        <taxon>Microvenatoraceae</taxon>
        <taxon>Microvenator</taxon>
    </lineage>
</organism>
<dbReference type="RefSeq" id="WP_146958943.1">
    <property type="nucleotide sequence ID" value="NZ_CP042467.1"/>
</dbReference>
<keyword evidence="7" id="KW-1133">Transmembrane helix</keyword>
<dbReference type="NCBIfam" id="NF041515">
    <property type="entry name" value="GspC_delta"/>
    <property type="match status" value="1"/>
</dbReference>
<dbReference type="Gene3D" id="2.30.30.830">
    <property type="match status" value="1"/>
</dbReference>
<sequence>MMEQALQKYSRVIALGLIAIFSLLLAMGANELIAIQLAPFTVPDLPETVTEKQPTKRPTATPTSNFKRAIADRCFFGCPDEVDPNVCEEECAEGEVCQSGKCVAVEPSEEVSSDFATLSDLNVKLIGCMVAKKPEYSLALVTETAANATFIVGVGDSLLEAEVIEIRRDRVILKRNGRLEYISIVDALAGAPAPSSSPLINRPASTNTSKPQQLSPSIAAAAELIEKEEAMAKEGVRSLGNNRYEIDRAAINEQLANPEVLAKQAQIVPNYTKDGKNSGIKLIGIQPSSVYSKIGIKNGDVIMGIGGEKIDSQAKALKLLDGMRSQSNVKIEIERQGRTQSIEYSVK</sequence>
<evidence type="ECO:0000256" key="6">
    <source>
        <dbReference type="ARBA" id="ARBA00022927"/>
    </source>
</evidence>
<dbReference type="KEGG" id="bbae:FRD01_08380"/>
<keyword evidence="8" id="KW-0472">Membrane</keyword>
<dbReference type="EMBL" id="CP042467">
    <property type="protein sequence ID" value="QED27258.1"/>
    <property type="molecule type" value="Genomic_DNA"/>
</dbReference>
<dbReference type="GO" id="GO:0005886">
    <property type="term" value="C:plasma membrane"/>
    <property type="evidence" value="ECO:0007669"/>
    <property type="project" value="UniProtKB-SubCell"/>
</dbReference>
<keyword evidence="4" id="KW-0997">Cell inner membrane</keyword>
<feature type="region of interest" description="Disordered" evidence="9">
    <location>
        <begin position="193"/>
        <end position="213"/>
    </location>
</feature>
<dbReference type="InterPro" id="IPR024961">
    <property type="entry name" value="T2SS_GspC_N"/>
</dbReference>
<feature type="compositionally biased region" description="Polar residues" evidence="9">
    <location>
        <begin position="203"/>
        <end position="213"/>
    </location>
</feature>
<gene>
    <name evidence="12" type="ORF">FRD01_08380</name>
</gene>
<dbReference type="Pfam" id="PF11356">
    <property type="entry name" value="T2SSC"/>
    <property type="match status" value="1"/>
</dbReference>
<accession>A0A5B8XQK8</accession>
<comment type="subcellular location">
    <subcellularLocation>
        <location evidence="1">Cell inner membrane</location>
    </subcellularLocation>
</comment>
<dbReference type="AlphaFoldDB" id="A0A5B8XQK8"/>
<dbReference type="OrthoDB" id="341285at2"/>
<evidence type="ECO:0000256" key="4">
    <source>
        <dbReference type="ARBA" id="ARBA00022519"/>
    </source>
</evidence>
<evidence type="ECO:0000259" key="11">
    <source>
        <dbReference type="Pfam" id="PF13180"/>
    </source>
</evidence>
<feature type="domain" description="PDZ" evidence="11">
    <location>
        <begin position="279"/>
        <end position="344"/>
    </location>
</feature>
<protein>
    <submittedName>
        <fullName evidence="12">PDZ domain-containing protein</fullName>
    </submittedName>
</protein>
<dbReference type="InterPro" id="IPR001478">
    <property type="entry name" value="PDZ"/>
</dbReference>
<evidence type="ECO:0000256" key="8">
    <source>
        <dbReference type="ARBA" id="ARBA00023136"/>
    </source>
</evidence>
<dbReference type="GO" id="GO:0015031">
    <property type="term" value="P:protein transport"/>
    <property type="evidence" value="ECO:0007669"/>
    <property type="project" value="UniProtKB-KW"/>
</dbReference>
<name>A0A5B8XQK8_9DELT</name>
<evidence type="ECO:0000313" key="12">
    <source>
        <dbReference type="EMBL" id="QED27258.1"/>
    </source>
</evidence>
<evidence type="ECO:0000313" key="13">
    <source>
        <dbReference type="Proteomes" id="UP000321595"/>
    </source>
</evidence>
<evidence type="ECO:0000259" key="10">
    <source>
        <dbReference type="Pfam" id="PF11356"/>
    </source>
</evidence>
<keyword evidence="13" id="KW-1185">Reference proteome</keyword>
<keyword evidence="6" id="KW-0653">Protein transport</keyword>
<evidence type="ECO:0000256" key="7">
    <source>
        <dbReference type="ARBA" id="ARBA00022989"/>
    </source>
</evidence>
<dbReference type="InterPro" id="IPR036034">
    <property type="entry name" value="PDZ_sf"/>
</dbReference>
<keyword evidence="3" id="KW-1003">Cell membrane</keyword>
<keyword evidence="2" id="KW-0813">Transport</keyword>
<proteinExistence type="predicted"/>
<keyword evidence="5" id="KW-0812">Transmembrane</keyword>